<dbReference type="EMBL" id="CYPS01000051">
    <property type="protein sequence ID" value="CUH44583.1"/>
    <property type="molecule type" value="Genomic_DNA"/>
</dbReference>
<evidence type="ECO:0000256" key="3">
    <source>
        <dbReference type="ARBA" id="ARBA00022982"/>
    </source>
</evidence>
<dbReference type="Gene3D" id="2.60.40.420">
    <property type="entry name" value="Cupredoxins - blue copper proteins"/>
    <property type="match status" value="1"/>
</dbReference>
<evidence type="ECO:0000313" key="6">
    <source>
        <dbReference type="EMBL" id="CUH44583.1"/>
    </source>
</evidence>
<feature type="domain" description="Blue (type 1) copper" evidence="5">
    <location>
        <begin position="38"/>
        <end position="132"/>
    </location>
</feature>
<dbReference type="InterPro" id="IPR028871">
    <property type="entry name" value="BlueCu_1_BS"/>
</dbReference>
<dbReference type="RefSeq" id="WP_058274563.1">
    <property type="nucleotide sequence ID" value="NZ_CYPS01000051.1"/>
</dbReference>
<dbReference type="InterPro" id="IPR008972">
    <property type="entry name" value="Cupredoxin"/>
</dbReference>
<dbReference type="GO" id="GO:0009055">
    <property type="term" value="F:electron transfer activity"/>
    <property type="evidence" value="ECO:0007669"/>
    <property type="project" value="InterPro"/>
</dbReference>
<gene>
    <name evidence="6" type="primary">bcp_2</name>
    <name evidence="6" type="ORF">RUM4293_03489</name>
</gene>
<dbReference type="Proteomes" id="UP000050786">
    <property type="component" value="Unassembled WGS sequence"/>
</dbReference>
<keyword evidence="3" id="KW-0249">Electron transport</keyword>
<keyword evidence="4" id="KW-0186">Copper</keyword>
<dbReference type="GO" id="GO:0005507">
    <property type="term" value="F:copper ion binding"/>
    <property type="evidence" value="ECO:0007669"/>
    <property type="project" value="InterPro"/>
</dbReference>
<keyword evidence="7" id="KW-1185">Reference proteome</keyword>
<dbReference type="Pfam" id="PF00127">
    <property type="entry name" value="Copper-bind"/>
    <property type="match status" value="1"/>
</dbReference>
<evidence type="ECO:0000256" key="4">
    <source>
        <dbReference type="ARBA" id="ARBA00023008"/>
    </source>
</evidence>
<dbReference type="PROSITE" id="PS00196">
    <property type="entry name" value="COPPER_BLUE"/>
    <property type="match status" value="1"/>
</dbReference>
<organism evidence="6 7">
    <name type="scientific">Ruegeria atlantica</name>
    <dbReference type="NCBI Taxonomy" id="81569"/>
    <lineage>
        <taxon>Bacteria</taxon>
        <taxon>Pseudomonadati</taxon>
        <taxon>Pseudomonadota</taxon>
        <taxon>Alphaproteobacteria</taxon>
        <taxon>Rhodobacterales</taxon>
        <taxon>Roseobacteraceae</taxon>
        <taxon>Ruegeria</taxon>
    </lineage>
</organism>
<accession>A0A0P1E6U7</accession>
<dbReference type="InterPro" id="IPR000923">
    <property type="entry name" value="BlueCu_1"/>
</dbReference>
<sequence length="176" mass="19142">MICTRRHALWLIGGATATCAVTRSSGAQTVINVEMRGSARGERVWFDPLGLSVAPGSTIRFTNRDPGNSHTVTAYHPKFYDRMRRIPAAADPWDSDCLLPDAYSEVTLTAPGVYDYYCLPHEMAAMVGRSVVGTPADAGWEGASEDQSDVSDQVLEALPLAQEIIAKGNIKRKDRS</sequence>
<proteinExistence type="predicted"/>
<evidence type="ECO:0000313" key="7">
    <source>
        <dbReference type="Proteomes" id="UP000050786"/>
    </source>
</evidence>
<dbReference type="AlphaFoldDB" id="A0A0P1E6U7"/>
<keyword evidence="2" id="KW-0479">Metal-binding</keyword>
<evidence type="ECO:0000259" key="5">
    <source>
        <dbReference type="Pfam" id="PF00127"/>
    </source>
</evidence>
<reference evidence="7" key="1">
    <citation type="submission" date="2015-09" db="EMBL/GenBank/DDBJ databases">
        <authorList>
            <person name="Rodrigo-Torres L."/>
            <person name="Arahal D.R."/>
        </authorList>
    </citation>
    <scope>NUCLEOTIDE SEQUENCE [LARGE SCALE GENOMIC DNA]</scope>
    <source>
        <strain evidence="7">CECT 4293</strain>
    </source>
</reference>
<name>A0A0P1E6U7_9RHOB</name>
<evidence type="ECO:0000256" key="1">
    <source>
        <dbReference type="ARBA" id="ARBA00022448"/>
    </source>
</evidence>
<keyword evidence="1" id="KW-0813">Transport</keyword>
<protein>
    <submittedName>
        <fullName evidence="6">Blue copper protein</fullName>
    </submittedName>
</protein>
<dbReference type="SUPFAM" id="SSF49503">
    <property type="entry name" value="Cupredoxins"/>
    <property type="match status" value="1"/>
</dbReference>
<evidence type="ECO:0000256" key="2">
    <source>
        <dbReference type="ARBA" id="ARBA00022723"/>
    </source>
</evidence>